<dbReference type="EMBL" id="JBHTLD010000004">
    <property type="protein sequence ID" value="MFD1184772.1"/>
    <property type="molecule type" value="Genomic_DNA"/>
</dbReference>
<dbReference type="InterPro" id="IPR007263">
    <property type="entry name" value="DCC1-like"/>
</dbReference>
<proteinExistence type="predicted"/>
<protein>
    <submittedName>
        <fullName evidence="1">Thiol-disulfide oxidoreductase DCC family protein</fullName>
    </submittedName>
</protein>
<dbReference type="RefSeq" id="WP_377522205.1">
    <property type="nucleotide sequence ID" value="NZ_JBHTLD010000004.1"/>
</dbReference>
<reference evidence="2" key="1">
    <citation type="journal article" date="2019" name="Int. J. Syst. Evol. Microbiol.">
        <title>The Global Catalogue of Microorganisms (GCM) 10K type strain sequencing project: providing services to taxonomists for standard genome sequencing and annotation.</title>
        <authorList>
            <consortium name="The Broad Institute Genomics Platform"/>
            <consortium name="The Broad Institute Genome Sequencing Center for Infectious Disease"/>
            <person name="Wu L."/>
            <person name="Ma J."/>
        </authorList>
    </citation>
    <scope>NUCLEOTIDE SEQUENCE [LARGE SCALE GENOMIC DNA]</scope>
    <source>
        <strain evidence="2">JCM 31319</strain>
    </source>
</reference>
<gene>
    <name evidence="1" type="ORF">ACFQ2O_01045</name>
</gene>
<organism evidence="1 2">
    <name type="scientific">Pontibacter rugosus</name>
    <dbReference type="NCBI Taxonomy" id="1745966"/>
    <lineage>
        <taxon>Bacteria</taxon>
        <taxon>Pseudomonadati</taxon>
        <taxon>Bacteroidota</taxon>
        <taxon>Cytophagia</taxon>
        <taxon>Cytophagales</taxon>
        <taxon>Hymenobacteraceae</taxon>
        <taxon>Pontibacter</taxon>
    </lineage>
</organism>
<accession>A0ABW3SK28</accession>
<comment type="caution">
    <text evidence="1">The sequence shown here is derived from an EMBL/GenBank/DDBJ whole genome shotgun (WGS) entry which is preliminary data.</text>
</comment>
<sequence length="128" mass="14787">MKAIPTPSPPVKPTIIYDGDCSFCKYWISRWQGMTQGKVIYTPYQQVPDGLYNISHAQFKRSVYLITAYGQRLHGAEAVAVLLKLSGYSTWNWFYHHLPFANSIAEIGYRLVADNRDTFYKLTKLFLK</sequence>
<dbReference type="Pfam" id="PF04134">
    <property type="entry name" value="DCC1-like"/>
    <property type="match status" value="1"/>
</dbReference>
<evidence type="ECO:0000313" key="2">
    <source>
        <dbReference type="Proteomes" id="UP001597094"/>
    </source>
</evidence>
<keyword evidence="2" id="KW-1185">Reference proteome</keyword>
<dbReference type="Proteomes" id="UP001597094">
    <property type="component" value="Unassembled WGS sequence"/>
</dbReference>
<evidence type="ECO:0000313" key="1">
    <source>
        <dbReference type="EMBL" id="MFD1184772.1"/>
    </source>
</evidence>
<name>A0ABW3SK28_9BACT</name>